<keyword evidence="3" id="KW-1185">Reference proteome</keyword>
<feature type="domain" description="RNase H type-1" evidence="1">
    <location>
        <begin position="84"/>
        <end position="190"/>
    </location>
</feature>
<dbReference type="Pfam" id="PF13456">
    <property type="entry name" value="RVT_3"/>
    <property type="match status" value="1"/>
</dbReference>
<gene>
    <name evidence="2" type="ORF">TIFTF001_001497</name>
</gene>
<proteinExistence type="predicted"/>
<dbReference type="Proteomes" id="UP001187192">
    <property type="component" value="Unassembled WGS sequence"/>
</dbReference>
<dbReference type="SUPFAM" id="SSF53098">
    <property type="entry name" value="Ribonuclease H-like"/>
    <property type="match status" value="1"/>
</dbReference>
<dbReference type="CDD" id="cd06222">
    <property type="entry name" value="RNase_H_like"/>
    <property type="match status" value="1"/>
</dbReference>
<dbReference type="InterPro" id="IPR002156">
    <property type="entry name" value="RNaseH_domain"/>
</dbReference>
<protein>
    <recommendedName>
        <fullName evidence="1">RNase H type-1 domain-containing protein</fullName>
    </recommendedName>
</protein>
<name>A0AA87ZN02_FICCA</name>
<dbReference type="InterPro" id="IPR012337">
    <property type="entry name" value="RNaseH-like_sf"/>
</dbReference>
<organism evidence="2 3">
    <name type="scientific">Ficus carica</name>
    <name type="common">Common fig</name>
    <dbReference type="NCBI Taxonomy" id="3494"/>
    <lineage>
        <taxon>Eukaryota</taxon>
        <taxon>Viridiplantae</taxon>
        <taxon>Streptophyta</taxon>
        <taxon>Embryophyta</taxon>
        <taxon>Tracheophyta</taxon>
        <taxon>Spermatophyta</taxon>
        <taxon>Magnoliopsida</taxon>
        <taxon>eudicotyledons</taxon>
        <taxon>Gunneridae</taxon>
        <taxon>Pentapetalae</taxon>
        <taxon>rosids</taxon>
        <taxon>fabids</taxon>
        <taxon>Rosales</taxon>
        <taxon>Moraceae</taxon>
        <taxon>Ficeae</taxon>
        <taxon>Ficus</taxon>
    </lineage>
</organism>
<dbReference type="InterPro" id="IPR036397">
    <property type="entry name" value="RNaseH_sf"/>
</dbReference>
<dbReference type="PANTHER" id="PTHR47723">
    <property type="entry name" value="OS05G0353850 PROTEIN"/>
    <property type="match status" value="1"/>
</dbReference>
<evidence type="ECO:0000259" key="1">
    <source>
        <dbReference type="Pfam" id="PF13456"/>
    </source>
</evidence>
<dbReference type="PANTHER" id="PTHR47723:SF23">
    <property type="entry name" value="REVERSE TRANSCRIPTASE-LIKE PROTEIN"/>
    <property type="match status" value="1"/>
</dbReference>
<reference evidence="2" key="1">
    <citation type="submission" date="2023-07" db="EMBL/GenBank/DDBJ databases">
        <title>draft genome sequence of fig (Ficus carica).</title>
        <authorList>
            <person name="Takahashi T."/>
            <person name="Nishimura K."/>
        </authorList>
    </citation>
    <scope>NUCLEOTIDE SEQUENCE</scope>
</reference>
<evidence type="ECO:0000313" key="2">
    <source>
        <dbReference type="EMBL" id="GMN27021.1"/>
    </source>
</evidence>
<dbReference type="EMBL" id="BTGU01000001">
    <property type="protein sequence ID" value="GMN27021.1"/>
    <property type="molecule type" value="Genomic_DNA"/>
</dbReference>
<dbReference type="InterPro" id="IPR044730">
    <property type="entry name" value="RNase_H-like_dom_plant"/>
</dbReference>
<accession>A0AA87ZN02</accession>
<dbReference type="GO" id="GO:0003676">
    <property type="term" value="F:nucleic acid binding"/>
    <property type="evidence" value="ECO:0007669"/>
    <property type="project" value="InterPro"/>
</dbReference>
<dbReference type="InterPro" id="IPR053151">
    <property type="entry name" value="RNase_H-like"/>
</dbReference>
<dbReference type="Gene3D" id="3.30.420.10">
    <property type="entry name" value="Ribonuclease H-like superfamily/Ribonuclease H"/>
    <property type="match status" value="1"/>
</dbReference>
<comment type="caution">
    <text evidence="2">The sequence shown here is derived from an EMBL/GenBank/DDBJ whole genome shotgun (WGS) entry which is preliminary data.</text>
</comment>
<evidence type="ECO:0000313" key="3">
    <source>
        <dbReference type="Proteomes" id="UP001187192"/>
    </source>
</evidence>
<sequence>MDYVEIVEWGVVFEDKIPNKHDALVLIWNNIREADRIDYSTMNNSLTDLLILKTFKIHSRVSRAPKIIEIKWKRPNTWWIKVNMDEAANGSPGIAGCGGIFRTYRGFYKGCFAKPLGVLYAFEVELWGVITAVKYVIKFHWTHLWFECNAIYMVDLLQNKSTNVLWKFLTRWVRAMNYLQENTYYVSHVFR</sequence>
<dbReference type="GO" id="GO:0004523">
    <property type="term" value="F:RNA-DNA hybrid ribonuclease activity"/>
    <property type="evidence" value="ECO:0007669"/>
    <property type="project" value="InterPro"/>
</dbReference>
<dbReference type="AlphaFoldDB" id="A0AA87ZN02"/>